<dbReference type="GO" id="GO:0005524">
    <property type="term" value="F:ATP binding"/>
    <property type="evidence" value="ECO:0007669"/>
    <property type="project" value="UniProtKB-KW"/>
</dbReference>
<dbReference type="Gene3D" id="3.30.200.20">
    <property type="entry name" value="Phosphorylase Kinase, domain 1"/>
    <property type="match status" value="1"/>
</dbReference>
<dbReference type="EMBL" id="JAEPRE010000411">
    <property type="protein sequence ID" value="KAG2228574.1"/>
    <property type="molecule type" value="Genomic_DNA"/>
</dbReference>
<accession>A0A8H7SFM5</accession>
<evidence type="ECO:0000256" key="1">
    <source>
        <dbReference type="ARBA" id="ARBA00008874"/>
    </source>
</evidence>
<comment type="similarity">
    <text evidence="1">Belongs to the protein kinase superfamily. STE Ser/Thr protein kinase family. STE20 subfamily.</text>
</comment>
<feature type="domain" description="Protein kinase" evidence="10">
    <location>
        <begin position="1"/>
        <end position="262"/>
    </location>
</feature>
<dbReference type="AlphaFoldDB" id="A0A8H7SFM5"/>
<keyword evidence="4" id="KW-0547">Nucleotide-binding</keyword>
<comment type="catalytic activity">
    <reaction evidence="8">
        <text>L-seryl-[protein] + ATP = O-phospho-L-seryl-[protein] + ADP + H(+)</text>
        <dbReference type="Rhea" id="RHEA:17989"/>
        <dbReference type="Rhea" id="RHEA-COMP:9863"/>
        <dbReference type="Rhea" id="RHEA-COMP:11604"/>
        <dbReference type="ChEBI" id="CHEBI:15378"/>
        <dbReference type="ChEBI" id="CHEBI:29999"/>
        <dbReference type="ChEBI" id="CHEBI:30616"/>
        <dbReference type="ChEBI" id="CHEBI:83421"/>
        <dbReference type="ChEBI" id="CHEBI:456216"/>
        <dbReference type="EC" id="2.7.11.1"/>
    </reaction>
</comment>
<dbReference type="PROSITE" id="PS50011">
    <property type="entry name" value="PROTEIN_KINASE_DOM"/>
    <property type="match status" value="1"/>
</dbReference>
<feature type="compositionally biased region" description="Polar residues" evidence="9">
    <location>
        <begin position="510"/>
        <end position="525"/>
    </location>
</feature>
<evidence type="ECO:0000259" key="10">
    <source>
        <dbReference type="PROSITE" id="PS50011"/>
    </source>
</evidence>
<dbReference type="Pfam" id="PF00069">
    <property type="entry name" value="Pkinase"/>
    <property type="match status" value="1"/>
</dbReference>
<evidence type="ECO:0000256" key="5">
    <source>
        <dbReference type="ARBA" id="ARBA00022777"/>
    </source>
</evidence>
<gene>
    <name evidence="11" type="ORF">INT48_008026</name>
</gene>
<keyword evidence="2" id="KW-0723">Serine/threonine-protein kinase</keyword>
<evidence type="ECO:0000256" key="2">
    <source>
        <dbReference type="ARBA" id="ARBA00022527"/>
    </source>
</evidence>
<dbReference type="GO" id="GO:0004674">
    <property type="term" value="F:protein serine/threonine kinase activity"/>
    <property type="evidence" value="ECO:0007669"/>
    <property type="project" value="UniProtKB-KW"/>
</dbReference>
<dbReference type="InterPro" id="IPR000719">
    <property type="entry name" value="Prot_kinase_dom"/>
</dbReference>
<feature type="compositionally biased region" description="Low complexity" evidence="9">
    <location>
        <begin position="498"/>
        <end position="509"/>
    </location>
</feature>
<organism evidence="11 12">
    <name type="scientific">Thamnidium elegans</name>
    <dbReference type="NCBI Taxonomy" id="101142"/>
    <lineage>
        <taxon>Eukaryota</taxon>
        <taxon>Fungi</taxon>
        <taxon>Fungi incertae sedis</taxon>
        <taxon>Mucoromycota</taxon>
        <taxon>Mucoromycotina</taxon>
        <taxon>Mucoromycetes</taxon>
        <taxon>Mucorales</taxon>
        <taxon>Mucorineae</taxon>
        <taxon>Mucoraceae</taxon>
        <taxon>Thamnidium</taxon>
    </lineage>
</organism>
<keyword evidence="3" id="KW-0808">Transferase</keyword>
<protein>
    <recommendedName>
        <fullName evidence="10">Protein kinase domain-containing protein</fullName>
    </recommendedName>
</protein>
<evidence type="ECO:0000256" key="4">
    <source>
        <dbReference type="ARBA" id="ARBA00022741"/>
    </source>
</evidence>
<dbReference type="PANTHER" id="PTHR48012:SF10">
    <property type="entry name" value="FI20177P1"/>
    <property type="match status" value="1"/>
</dbReference>
<feature type="compositionally biased region" description="Basic and acidic residues" evidence="9">
    <location>
        <begin position="465"/>
        <end position="474"/>
    </location>
</feature>
<comment type="catalytic activity">
    <reaction evidence="7">
        <text>L-threonyl-[protein] + ATP = O-phospho-L-threonyl-[protein] + ADP + H(+)</text>
        <dbReference type="Rhea" id="RHEA:46608"/>
        <dbReference type="Rhea" id="RHEA-COMP:11060"/>
        <dbReference type="Rhea" id="RHEA-COMP:11605"/>
        <dbReference type="ChEBI" id="CHEBI:15378"/>
        <dbReference type="ChEBI" id="CHEBI:30013"/>
        <dbReference type="ChEBI" id="CHEBI:30616"/>
        <dbReference type="ChEBI" id="CHEBI:61977"/>
        <dbReference type="ChEBI" id="CHEBI:456216"/>
        <dbReference type="EC" id="2.7.11.1"/>
    </reaction>
</comment>
<sequence length="568" mass="63691">MQQVNGVPVLSSDPSLLYFGLDEEPTWFSAQGGVYKCIERATDKHVAVKKYLVEEDSQHQDMFVMPKELVENEIYSMTKCLHPNILKLLAVHLHQEFVYLIMPLCTGAKVHSYGYIHRDIKCDNVFLDQEENSIVIGDFGVVSISPAADSSVEEAGVVLFWSPELVQQKIVNHKVDVWALGIVILEVLNGGKAPYEDEKLDEDEIKQRILDAGKPDYPPNLPSRLVDLLDCCLDPDPRTRSSASNILQSDSDQLDNIMHDIIIEQGTPNELNHKQLNTTTDVHYFDTETASVLPLPPIKCRLPLPSFSFDKSISAATPVKEKIANVIRKRQSLSDSNRSQGSRIPMLRILKPVTEEPASVRLPPQQLIQQKSSVDVTPIPKKPLNRSNTAPAQKRQSQRSPSSDVKSNLRKPKITSPQPPPTQKVKKELPPKSSIYRHKRLPAGESRTARLMMGVSTTGRRQSFRQREETEKEVTPTLGHRFGKLFNKKESEKKRPISFAASSSSALLSKQQQQHNTEASSTKSIPNKLATRSRRQSVPIPTSKLIEETKSTKKPNGIKNSIKALRVH</sequence>
<evidence type="ECO:0000313" key="12">
    <source>
        <dbReference type="Proteomes" id="UP000613177"/>
    </source>
</evidence>
<dbReference type="SUPFAM" id="SSF56112">
    <property type="entry name" value="Protein kinase-like (PK-like)"/>
    <property type="match status" value="1"/>
</dbReference>
<feature type="compositionally biased region" description="Polar residues" evidence="9">
    <location>
        <begin position="385"/>
        <end position="406"/>
    </location>
</feature>
<feature type="region of interest" description="Disordered" evidence="9">
    <location>
        <begin position="329"/>
        <end position="475"/>
    </location>
</feature>
<reference evidence="11" key="1">
    <citation type="submission" date="2021-01" db="EMBL/GenBank/DDBJ databases">
        <title>Metabolic potential, ecology and presence of endohyphal bacteria is reflected in genomic diversity of Mucoromycotina.</title>
        <authorList>
            <person name="Muszewska A."/>
            <person name="Okrasinska A."/>
            <person name="Steczkiewicz K."/>
            <person name="Drgas O."/>
            <person name="Orlowska M."/>
            <person name="Perlinska-Lenart U."/>
            <person name="Aleksandrzak-Piekarczyk T."/>
            <person name="Szatraj K."/>
            <person name="Zielenkiewicz U."/>
            <person name="Pilsyk S."/>
            <person name="Malc E."/>
            <person name="Mieczkowski P."/>
            <person name="Kruszewska J.S."/>
            <person name="Biernat P."/>
            <person name="Pawlowska J."/>
        </authorList>
    </citation>
    <scope>NUCLEOTIDE SEQUENCE</scope>
    <source>
        <strain evidence="11">WA0000018081</strain>
    </source>
</reference>
<keyword evidence="12" id="KW-1185">Reference proteome</keyword>
<dbReference type="PROSITE" id="PS00108">
    <property type="entry name" value="PROTEIN_KINASE_ST"/>
    <property type="match status" value="1"/>
</dbReference>
<keyword evidence="5" id="KW-0418">Kinase</keyword>
<dbReference type="Gene3D" id="1.10.510.10">
    <property type="entry name" value="Transferase(Phosphotransferase) domain 1"/>
    <property type="match status" value="1"/>
</dbReference>
<evidence type="ECO:0000256" key="9">
    <source>
        <dbReference type="SAM" id="MobiDB-lite"/>
    </source>
</evidence>
<dbReference type="InterPro" id="IPR011009">
    <property type="entry name" value="Kinase-like_dom_sf"/>
</dbReference>
<evidence type="ECO:0000256" key="6">
    <source>
        <dbReference type="ARBA" id="ARBA00022840"/>
    </source>
</evidence>
<proteinExistence type="inferred from homology"/>
<name>A0A8H7SFM5_9FUNG</name>
<evidence type="ECO:0000256" key="8">
    <source>
        <dbReference type="ARBA" id="ARBA00048679"/>
    </source>
</evidence>
<feature type="compositionally biased region" description="Polar residues" evidence="9">
    <location>
        <begin position="333"/>
        <end position="342"/>
    </location>
</feature>
<evidence type="ECO:0000256" key="3">
    <source>
        <dbReference type="ARBA" id="ARBA00022679"/>
    </source>
</evidence>
<keyword evidence="6" id="KW-0067">ATP-binding</keyword>
<dbReference type="InterPro" id="IPR050629">
    <property type="entry name" value="STE20/SPS1-PAK"/>
</dbReference>
<comment type="caution">
    <text evidence="11">The sequence shown here is derived from an EMBL/GenBank/DDBJ whole genome shotgun (WGS) entry which is preliminary data.</text>
</comment>
<dbReference type="InterPro" id="IPR008271">
    <property type="entry name" value="Ser/Thr_kinase_AS"/>
</dbReference>
<feature type="region of interest" description="Disordered" evidence="9">
    <location>
        <begin position="487"/>
        <end position="568"/>
    </location>
</feature>
<feature type="compositionally biased region" description="Polar residues" evidence="9">
    <location>
        <begin position="366"/>
        <end position="375"/>
    </location>
</feature>
<dbReference type="SMART" id="SM00220">
    <property type="entry name" value="S_TKc"/>
    <property type="match status" value="1"/>
</dbReference>
<evidence type="ECO:0000313" key="11">
    <source>
        <dbReference type="EMBL" id="KAG2228574.1"/>
    </source>
</evidence>
<dbReference type="Proteomes" id="UP000613177">
    <property type="component" value="Unassembled WGS sequence"/>
</dbReference>
<dbReference type="PANTHER" id="PTHR48012">
    <property type="entry name" value="STERILE20-LIKE KINASE, ISOFORM B-RELATED"/>
    <property type="match status" value="1"/>
</dbReference>
<dbReference type="GO" id="GO:0005737">
    <property type="term" value="C:cytoplasm"/>
    <property type="evidence" value="ECO:0007669"/>
    <property type="project" value="TreeGrafter"/>
</dbReference>
<evidence type="ECO:0000256" key="7">
    <source>
        <dbReference type="ARBA" id="ARBA00047899"/>
    </source>
</evidence>